<dbReference type="EMBL" id="JACRSP010000001">
    <property type="protein sequence ID" value="MBC8535376.1"/>
    <property type="molecule type" value="Genomic_DNA"/>
</dbReference>
<accession>A0A926DCN0</accession>
<comment type="caution">
    <text evidence="5">The sequence shown here is derived from an EMBL/GenBank/DDBJ whole genome shotgun (WGS) entry which is preliminary data.</text>
</comment>
<gene>
    <name evidence="5" type="ORF">H8695_01530</name>
</gene>
<sequence>MDQNILQSYNEKMTQDMYTNLDSVTKKSITSTLLDKLTDLIMDETLKPGYVFPNENEMCKQLGIGRSTLRETQSALAAMGFITRTKAGTTVNDRLRIISSIPLRYIFKNSDLDEIMEYRIMLESQNAYLAAKFADDRAIEDMEGIIAEMRENAGSDVTRLSQLDFNFHFAIATATNNSLLKNTLAAVAGELERSSYSGYYINPTKTISTSIDFHEQILSAIRAHDQTRAKHAMRNHIKDIYTNLRKVMYE</sequence>
<evidence type="ECO:0000259" key="4">
    <source>
        <dbReference type="PROSITE" id="PS50949"/>
    </source>
</evidence>
<dbReference type="Gene3D" id="1.20.120.530">
    <property type="entry name" value="GntR ligand-binding domain-like"/>
    <property type="match status" value="1"/>
</dbReference>
<dbReference type="SUPFAM" id="SSF46785">
    <property type="entry name" value="Winged helix' DNA-binding domain"/>
    <property type="match status" value="1"/>
</dbReference>
<dbReference type="GO" id="GO:0003677">
    <property type="term" value="F:DNA binding"/>
    <property type="evidence" value="ECO:0007669"/>
    <property type="project" value="UniProtKB-KW"/>
</dbReference>
<dbReference type="InterPro" id="IPR036388">
    <property type="entry name" value="WH-like_DNA-bd_sf"/>
</dbReference>
<dbReference type="PANTHER" id="PTHR43537:SF5">
    <property type="entry name" value="UXU OPERON TRANSCRIPTIONAL REGULATOR"/>
    <property type="match status" value="1"/>
</dbReference>
<evidence type="ECO:0000256" key="1">
    <source>
        <dbReference type="ARBA" id="ARBA00023015"/>
    </source>
</evidence>
<dbReference type="SUPFAM" id="SSF48008">
    <property type="entry name" value="GntR ligand-binding domain-like"/>
    <property type="match status" value="1"/>
</dbReference>
<keyword evidence="3" id="KW-0804">Transcription</keyword>
<name>A0A926DCN0_9FIRM</name>
<feature type="domain" description="HTH gntR-type" evidence="4">
    <location>
        <begin position="27"/>
        <end position="94"/>
    </location>
</feature>
<dbReference type="RefSeq" id="WP_249299067.1">
    <property type="nucleotide sequence ID" value="NZ_JACRSP010000001.1"/>
</dbReference>
<dbReference type="PROSITE" id="PS50949">
    <property type="entry name" value="HTH_GNTR"/>
    <property type="match status" value="1"/>
</dbReference>
<dbReference type="InterPro" id="IPR036390">
    <property type="entry name" value="WH_DNA-bd_sf"/>
</dbReference>
<dbReference type="InterPro" id="IPR000524">
    <property type="entry name" value="Tscrpt_reg_HTH_GntR"/>
</dbReference>
<evidence type="ECO:0000313" key="5">
    <source>
        <dbReference type="EMBL" id="MBC8535376.1"/>
    </source>
</evidence>
<evidence type="ECO:0000256" key="3">
    <source>
        <dbReference type="ARBA" id="ARBA00023163"/>
    </source>
</evidence>
<dbReference type="Pfam" id="PF00392">
    <property type="entry name" value="GntR"/>
    <property type="match status" value="1"/>
</dbReference>
<dbReference type="InterPro" id="IPR011711">
    <property type="entry name" value="GntR_C"/>
</dbReference>
<dbReference type="Pfam" id="PF07729">
    <property type="entry name" value="FCD"/>
    <property type="match status" value="1"/>
</dbReference>
<reference evidence="5" key="1">
    <citation type="submission" date="2020-08" db="EMBL/GenBank/DDBJ databases">
        <title>Genome public.</title>
        <authorList>
            <person name="Liu C."/>
            <person name="Sun Q."/>
        </authorList>
    </citation>
    <scope>NUCLEOTIDE SEQUENCE</scope>
    <source>
        <strain evidence="5">BX7</strain>
    </source>
</reference>
<dbReference type="SMART" id="SM00895">
    <property type="entry name" value="FCD"/>
    <property type="match status" value="1"/>
</dbReference>
<dbReference type="InterPro" id="IPR008920">
    <property type="entry name" value="TF_FadR/GntR_C"/>
</dbReference>
<keyword evidence="6" id="KW-1185">Reference proteome</keyword>
<dbReference type="PRINTS" id="PR00035">
    <property type="entry name" value="HTHGNTR"/>
</dbReference>
<evidence type="ECO:0000313" key="6">
    <source>
        <dbReference type="Proteomes" id="UP000620366"/>
    </source>
</evidence>
<dbReference type="AlphaFoldDB" id="A0A926DCN0"/>
<dbReference type="GO" id="GO:0003700">
    <property type="term" value="F:DNA-binding transcription factor activity"/>
    <property type="evidence" value="ECO:0007669"/>
    <property type="project" value="InterPro"/>
</dbReference>
<dbReference type="Gene3D" id="1.10.10.10">
    <property type="entry name" value="Winged helix-like DNA-binding domain superfamily/Winged helix DNA-binding domain"/>
    <property type="match status" value="1"/>
</dbReference>
<proteinExistence type="predicted"/>
<organism evidence="5 6">
    <name type="scientific">Feifania hominis</name>
    <dbReference type="NCBI Taxonomy" id="2763660"/>
    <lineage>
        <taxon>Bacteria</taxon>
        <taxon>Bacillati</taxon>
        <taxon>Bacillota</taxon>
        <taxon>Clostridia</taxon>
        <taxon>Eubacteriales</taxon>
        <taxon>Feifaniaceae</taxon>
        <taxon>Feifania</taxon>
    </lineage>
</organism>
<keyword evidence="2" id="KW-0238">DNA-binding</keyword>
<protein>
    <submittedName>
        <fullName evidence="5">FadR family transcriptional regulator</fullName>
    </submittedName>
</protein>
<evidence type="ECO:0000256" key="2">
    <source>
        <dbReference type="ARBA" id="ARBA00023125"/>
    </source>
</evidence>
<dbReference type="SMART" id="SM00345">
    <property type="entry name" value="HTH_GNTR"/>
    <property type="match status" value="1"/>
</dbReference>
<dbReference type="Proteomes" id="UP000620366">
    <property type="component" value="Unassembled WGS sequence"/>
</dbReference>
<dbReference type="PANTHER" id="PTHR43537">
    <property type="entry name" value="TRANSCRIPTIONAL REGULATOR, GNTR FAMILY"/>
    <property type="match status" value="1"/>
</dbReference>
<keyword evidence="1" id="KW-0805">Transcription regulation</keyword>